<keyword evidence="1" id="KW-1133">Transmembrane helix</keyword>
<keyword evidence="1" id="KW-0812">Transmembrane</keyword>
<name>A0AAD6UIX9_9AGAR</name>
<sequence>MSLTITRSTLMHAALAYVSPELREFDLLAFGTLRKRTVSRSLSLSSLPPEMLLLIRSHLLPVLIAYFMETSASFLRDYEASLRRLICSQCTFYNEFVYGRDVWMWRLSGPCPCAPHAPLTRRLVNPRQFRDRHHWLEVHLSRQSLRFRGLSSQYSTSPSAIWDMVTVVLSEFGYEPALLSRRDRQSILVSPLPSNPIPQQMAPLVLRRLERGLGLAWDYREPLHTSLGTTPSQTVHCTYAHASEQADAPISPIFLPYHLHGIPTHLSTIFSTLISFVTLFFTVLCYYMKPGALRVL</sequence>
<evidence type="ECO:0000313" key="3">
    <source>
        <dbReference type="Proteomes" id="UP001222325"/>
    </source>
</evidence>
<gene>
    <name evidence="2" type="ORF">B0H15DRAFT_191685</name>
</gene>
<dbReference type="Proteomes" id="UP001222325">
    <property type="component" value="Unassembled WGS sequence"/>
</dbReference>
<evidence type="ECO:0000313" key="2">
    <source>
        <dbReference type="EMBL" id="KAJ7103064.1"/>
    </source>
</evidence>
<proteinExistence type="predicted"/>
<comment type="caution">
    <text evidence="2">The sequence shown here is derived from an EMBL/GenBank/DDBJ whole genome shotgun (WGS) entry which is preliminary data.</text>
</comment>
<organism evidence="2 3">
    <name type="scientific">Mycena belliarum</name>
    <dbReference type="NCBI Taxonomy" id="1033014"/>
    <lineage>
        <taxon>Eukaryota</taxon>
        <taxon>Fungi</taxon>
        <taxon>Dikarya</taxon>
        <taxon>Basidiomycota</taxon>
        <taxon>Agaricomycotina</taxon>
        <taxon>Agaricomycetes</taxon>
        <taxon>Agaricomycetidae</taxon>
        <taxon>Agaricales</taxon>
        <taxon>Marasmiineae</taxon>
        <taxon>Mycenaceae</taxon>
        <taxon>Mycena</taxon>
    </lineage>
</organism>
<dbReference type="AlphaFoldDB" id="A0AAD6UIX9"/>
<reference evidence="2" key="1">
    <citation type="submission" date="2023-03" db="EMBL/GenBank/DDBJ databases">
        <title>Massive genome expansion in bonnet fungi (Mycena s.s.) driven by repeated elements and novel gene families across ecological guilds.</title>
        <authorList>
            <consortium name="Lawrence Berkeley National Laboratory"/>
            <person name="Harder C.B."/>
            <person name="Miyauchi S."/>
            <person name="Viragh M."/>
            <person name="Kuo A."/>
            <person name="Thoen E."/>
            <person name="Andreopoulos B."/>
            <person name="Lu D."/>
            <person name="Skrede I."/>
            <person name="Drula E."/>
            <person name="Henrissat B."/>
            <person name="Morin E."/>
            <person name="Kohler A."/>
            <person name="Barry K."/>
            <person name="LaButti K."/>
            <person name="Morin E."/>
            <person name="Salamov A."/>
            <person name="Lipzen A."/>
            <person name="Mereny Z."/>
            <person name="Hegedus B."/>
            <person name="Baldrian P."/>
            <person name="Stursova M."/>
            <person name="Weitz H."/>
            <person name="Taylor A."/>
            <person name="Grigoriev I.V."/>
            <person name="Nagy L.G."/>
            <person name="Martin F."/>
            <person name="Kauserud H."/>
        </authorList>
    </citation>
    <scope>NUCLEOTIDE SEQUENCE</scope>
    <source>
        <strain evidence="2">CBHHK173m</strain>
    </source>
</reference>
<keyword evidence="3" id="KW-1185">Reference proteome</keyword>
<accession>A0AAD6UIX9</accession>
<dbReference type="EMBL" id="JARJCN010000002">
    <property type="protein sequence ID" value="KAJ7103064.1"/>
    <property type="molecule type" value="Genomic_DNA"/>
</dbReference>
<protein>
    <submittedName>
        <fullName evidence="2">Uncharacterized protein</fullName>
    </submittedName>
</protein>
<keyword evidence="1" id="KW-0472">Membrane</keyword>
<evidence type="ECO:0000256" key="1">
    <source>
        <dbReference type="SAM" id="Phobius"/>
    </source>
</evidence>
<feature type="transmembrane region" description="Helical" evidence="1">
    <location>
        <begin position="269"/>
        <end position="288"/>
    </location>
</feature>